<dbReference type="EMBL" id="GL379790">
    <property type="protein sequence ID" value="EGT49758.1"/>
    <property type="molecule type" value="Genomic_DNA"/>
</dbReference>
<dbReference type="SMART" id="SM00061">
    <property type="entry name" value="MATH"/>
    <property type="match status" value="1"/>
</dbReference>
<feature type="domain" description="MATH" evidence="1">
    <location>
        <begin position="10"/>
        <end position="129"/>
    </location>
</feature>
<organism evidence="3">
    <name type="scientific">Caenorhabditis brenneri</name>
    <name type="common">Nematode worm</name>
    <dbReference type="NCBI Taxonomy" id="135651"/>
    <lineage>
        <taxon>Eukaryota</taxon>
        <taxon>Metazoa</taxon>
        <taxon>Ecdysozoa</taxon>
        <taxon>Nematoda</taxon>
        <taxon>Chromadorea</taxon>
        <taxon>Rhabditida</taxon>
        <taxon>Rhabditina</taxon>
        <taxon>Rhabditomorpha</taxon>
        <taxon>Rhabditoidea</taxon>
        <taxon>Rhabditidae</taxon>
        <taxon>Peloderinae</taxon>
        <taxon>Caenorhabditis</taxon>
    </lineage>
</organism>
<sequence length="286" mass="32275">MTTEQVPIKEFTLTNVIRNVSQMNVGINYYTERVNQCNAPWSFGYAQNATHFSVYVHCEKARGEVDWSIKTKILLSLTSSDGKYSSKLVTATYLNSNDNNVYGVREFVPLETLRQKLLINDEVVVEAKVEILEITGIGYPPSLKNFDVDEAVNMADVIILVDDRRFYLSKFVSRNQDIHFSPLYKSLFSDSSVEDVLQLSQMYDSKNVTRLCEDFLIIKSNLSTKKKLQTGSQFDLKELKKRCLESLKTAADVRACLGCGGLANGIKDAEVLNSLVEKSLSFMRGN</sequence>
<dbReference type="PANTHER" id="PTHR22743">
    <property type="entry name" value="MEPRIN/TRAF-LIKE MATH FAMILY-C.ELEGANS"/>
    <property type="match status" value="1"/>
</dbReference>
<dbReference type="CDD" id="cd00121">
    <property type="entry name" value="MATH"/>
    <property type="match status" value="1"/>
</dbReference>
<dbReference type="Gene3D" id="2.60.210.10">
    <property type="entry name" value="Apoptosis, Tumor Necrosis Factor Receptor Associated Protein 2, Chain A"/>
    <property type="match status" value="1"/>
</dbReference>
<dbReference type="SUPFAM" id="SSF49599">
    <property type="entry name" value="TRAF domain-like"/>
    <property type="match status" value="1"/>
</dbReference>
<reference evidence="3" key="1">
    <citation type="submission" date="2011-07" db="EMBL/GenBank/DDBJ databases">
        <authorList>
            <consortium name="Caenorhabditis brenneri Sequencing and Analysis Consortium"/>
            <person name="Wilson R.K."/>
        </authorList>
    </citation>
    <scope>NUCLEOTIDE SEQUENCE [LARGE SCALE GENOMIC DNA]</scope>
    <source>
        <strain evidence="3">PB2801</strain>
    </source>
</reference>
<evidence type="ECO:0000259" key="1">
    <source>
        <dbReference type="PROSITE" id="PS50144"/>
    </source>
</evidence>
<name>G0MD34_CAEBE</name>
<protein>
    <recommendedName>
        <fullName evidence="1">MATH domain-containing protein</fullName>
    </recommendedName>
</protein>
<evidence type="ECO:0000313" key="2">
    <source>
        <dbReference type="EMBL" id="EGT49758.1"/>
    </source>
</evidence>
<dbReference type="InterPro" id="IPR052664">
    <property type="entry name" value="BTB-MATH_domain_protein"/>
</dbReference>
<evidence type="ECO:0000313" key="3">
    <source>
        <dbReference type="Proteomes" id="UP000008068"/>
    </source>
</evidence>
<dbReference type="eggNOG" id="ENOG502QUFU">
    <property type="taxonomic scope" value="Eukaryota"/>
</dbReference>
<dbReference type="InterPro" id="IPR002083">
    <property type="entry name" value="MATH/TRAF_dom"/>
</dbReference>
<keyword evidence="3" id="KW-1185">Reference proteome</keyword>
<proteinExistence type="predicted"/>
<gene>
    <name evidence="2" type="ORF">CAEBREN_03466</name>
</gene>
<dbReference type="AlphaFoldDB" id="G0MD34"/>
<dbReference type="Proteomes" id="UP000008068">
    <property type="component" value="Unassembled WGS sequence"/>
</dbReference>
<dbReference type="PANTHER" id="PTHR22743:SF165">
    <property type="entry name" value="BTB AND MATH DOMAIN CONTAINING-RELATED"/>
    <property type="match status" value="1"/>
</dbReference>
<dbReference type="InterPro" id="IPR008974">
    <property type="entry name" value="TRAF-like"/>
</dbReference>
<dbReference type="InParanoid" id="G0MD34"/>
<dbReference type="OrthoDB" id="6359816at2759"/>
<dbReference type="Pfam" id="PF00917">
    <property type="entry name" value="MATH"/>
    <property type="match status" value="1"/>
</dbReference>
<dbReference type="PROSITE" id="PS50144">
    <property type="entry name" value="MATH"/>
    <property type="match status" value="1"/>
</dbReference>
<dbReference type="HOGENOM" id="CLU_051249_1_1_1"/>
<dbReference type="STRING" id="135651.G0MD34"/>
<accession>G0MD34</accession>